<protein>
    <submittedName>
        <fullName evidence="2">Uncharacterized protein</fullName>
    </submittedName>
</protein>
<evidence type="ECO:0000313" key="3">
    <source>
        <dbReference type="Proteomes" id="UP001107558"/>
    </source>
</evidence>
<reference evidence="2" key="1">
    <citation type="submission" date="2021-03" db="EMBL/GenBank/DDBJ databases">
        <title>Chromosome level genome of the anhydrobiotic midge Polypedilum vanderplanki.</title>
        <authorList>
            <person name="Yoshida Y."/>
            <person name="Kikawada T."/>
            <person name="Gusev O."/>
        </authorList>
    </citation>
    <scope>NUCLEOTIDE SEQUENCE</scope>
    <source>
        <strain evidence="2">NIAS01</strain>
        <tissue evidence="2">Whole body or cell culture</tissue>
    </source>
</reference>
<sequence>MGNCFFKPNKANEDSRKELEDEKKKLQKKLAEEAVAKLNLMKTCAVEPVEQQTQQSTAEFDDNYLKNSTNIHPQKQSIPNNNVRVVKMHLKTNPALCPNEFQNNQRYVYILTGNYCFEQSYK</sequence>
<dbReference type="AlphaFoldDB" id="A0A9J6BKX0"/>
<name>A0A9J6BKX0_POLVA</name>
<comment type="caution">
    <text evidence="2">The sequence shown here is derived from an EMBL/GenBank/DDBJ whole genome shotgun (WGS) entry which is preliminary data.</text>
</comment>
<feature type="region of interest" description="Disordered" evidence="1">
    <location>
        <begin position="1"/>
        <end position="20"/>
    </location>
</feature>
<keyword evidence="3" id="KW-1185">Reference proteome</keyword>
<gene>
    <name evidence="2" type="ORF">PVAND_000639</name>
</gene>
<evidence type="ECO:0000256" key="1">
    <source>
        <dbReference type="SAM" id="MobiDB-lite"/>
    </source>
</evidence>
<feature type="compositionally biased region" description="Basic and acidic residues" evidence="1">
    <location>
        <begin position="10"/>
        <end position="20"/>
    </location>
</feature>
<dbReference type="EMBL" id="JADBJN010000003">
    <property type="protein sequence ID" value="KAG5670368.1"/>
    <property type="molecule type" value="Genomic_DNA"/>
</dbReference>
<evidence type="ECO:0000313" key="2">
    <source>
        <dbReference type="EMBL" id="KAG5670368.1"/>
    </source>
</evidence>
<proteinExistence type="predicted"/>
<accession>A0A9J6BKX0</accession>
<organism evidence="2 3">
    <name type="scientific">Polypedilum vanderplanki</name>
    <name type="common">Sleeping chironomid midge</name>
    <dbReference type="NCBI Taxonomy" id="319348"/>
    <lineage>
        <taxon>Eukaryota</taxon>
        <taxon>Metazoa</taxon>
        <taxon>Ecdysozoa</taxon>
        <taxon>Arthropoda</taxon>
        <taxon>Hexapoda</taxon>
        <taxon>Insecta</taxon>
        <taxon>Pterygota</taxon>
        <taxon>Neoptera</taxon>
        <taxon>Endopterygota</taxon>
        <taxon>Diptera</taxon>
        <taxon>Nematocera</taxon>
        <taxon>Chironomoidea</taxon>
        <taxon>Chironomidae</taxon>
        <taxon>Chironominae</taxon>
        <taxon>Polypedilum</taxon>
        <taxon>Polypedilum</taxon>
    </lineage>
</organism>
<dbReference type="Proteomes" id="UP001107558">
    <property type="component" value="Chromosome 3"/>
</dbReference>